<dbReference type="InterPro" id="IPR016180">
    <property type="entry name" value="Ribosomal_uL16_dom"/>
</dbReference>
<evidence type="ECO:0000313" key="8">
    <source>
        <dbReference type="EMBL" id="KAK4379973.1"/>
    </source>
</evidence>
<keyword evidence="3" id="KW-0689">Ribosomal protein</keyword>
<evidence type="ECO:0000256" key="5">
    <source>
        <dbReference type="ARBA" id="ARBA00023274"/>
    </source>
</evidence>
<comment type="similarity">
    <text evidence="2">Belongs to the universal ribosomal protein uL16 family.</text>
</comment>
<comment type="caution">
    <text evidence="8">The sequence shown here is derived from an EMBL/GenBank/DDBJ whole genome shotgun (WGS) entry which is preliminary data.</text>
</comment>
<evidence type="ECO:0000256" key="2">
    <source>
        <dbReference type="ARBA" id="ARBA00008931"/>
    </source>
</evidence>
<keyword evidence="9" id="KW-1185">Reference proteome</keyword>
<keyword evidence="5" id="KW-0687">Ribonucleoprotein</keyword>
<evidence type="ECO:0000256" key="3">
    <source>
        <dbReference type="ARBA" id="ARBA00022980"/>
    </source>
</evidence>
<protein>
    <recommendedName>
        <fullName evidence="6">Large ribosomal subunit protein uL16m</fullName>
    </recommendedName>
    <alternativeName>
        <fullName evidence="7">60S ribosomal protein L16, mitochondrial</fullName>
    </alternativeName>
</protein>
<accession>A0AAE1VRE6</accession>
<sequence>MGRGKGSSIGWIAGVSRGQILFEMDGVGLSNAQQAATLAAHKLCSSTKFVQWSPNGRPGNLSEWGIPIGDNYGSSYGTTEPGEELKSI</sequence>
<evidence type="ECO:0000313" key="9">
    <source>
        <dbReference type="Proteomes" id="UP001291623"/>
    </source>
</evidence>
<dbReference type="InterPro" id="IPR000114">
    <property type="entry name" value="Ribosomal_uL16_bact-type"/>
</dbReference>
<name>A0AAE1VRE6_9SOLA</name>
<keyword evidence="4" id="KW-0496">Mitochondrion</keyword>
<dbReference type="PANTHER" id="PTHR12220">
    <property type="entry name" value="50S/60S RIBOSOMAL PROTEIN L16"/>
    <property type="match status" value="1"/>
</dbReference>
<dbReference type="EMBL" id="JAVYJV010000001">
    <property type="protein sequence ID" value="KAK4379973.1"/>
    <property type="molecule type" value="Genomic_DNA"/>
</dbReference>
<gene>
    <name evidence="8" type="ORF">RND71_001835</name>
</gene>
<dbReference type="InterPro" id="IPR047873">
    <property type="entry name" value="Ribosomal_uL16"/>
</dbReference>
<dbReference type="AlphaFoldDB" id="A0AAE1VRE6"/>
<dbReference type="GO" id="GO:0005762">
    <property type="term" value="C:mitochondrial large ribosomal subunit"/>
    <property type="evidence" value="ECO:0007669"/>
    <property type="project" value="TreeGrafter"/>
</dbReference>
<dbReference type="GO" id="GO:0032543">
    <property type="term" value="P:mitochondrial translation"/>
    <property type="evidence" value="ECO:0007669"/>
    <property type="project" value="TreeGrafter"/>
</dbReference>
<dbReference type="PANTHER" id="PTHR12220:SF24">
    <property type="entry name" value="LARGE RIBOSOMAL SUBUNIT PROTEIN UL16M"/>
    <property type="match status" value="1"/>
</dbReference>
<dbReference type="GO" id="GO:0019843">
    <property type="term" value="F:rRNA binding"/>
    <property type="evidence" value="ECO:0007669"/>
    <property type="project" value="InterPro"/>
</dbReference>
<reference evidence="8" key="1">
    <citation type="submission" date="2023-12" db="EMBL/GenBank/DDBJ databases">
        <title>Genome assembly of Anisodus tanguticus.</title>
        <authorList>
            <person name="Wang Y.-J."/>
        </authorList>
    </citation>
    <scope>NUCLEOTIDE SEQUENCE</scope>
    <source>
        <strain evidence="8">KB-2021</strain>
        <tissue evidence="8">Leaf</tissue>
    </source>
</reference>
<dbReference type="CDD" id="cd01433">
    <property type="entry name" value="Ribosomal_L16_L10e"/>
    <property type="match status" value="1"/>
</dbReference>
<dbReference type="InterPro" id="IPR036920">
    <property type="entry name" value="Ribosomal_uL16_sf"/>
</dbReference>
<evidence type="ECO:0000256" key="1">
    <source>
        <dbReference type="ARBA" id="ARBA00004173"/>
    </source>
</evidence>
<dbReference type="Pfam" id="PF00252">
    <property type="entry name" value="Ribosomal_L16"/>
    <property type="match status" value="1"/>
</dbReference>
<dbReference type="GO" id="GO:0003735">
    <property type="term" value="F:structural constituent of ribosome"/>
    <property type="evidence" value="ECO:0007669"/>
    <property type="project" value="InterPro"/>
</dbReference>
<organism evidence="8 9">
    <name type="scientific">Anisodus tanguticus</name>
    <dbReference type="NCBI Taxonomy" id="243964"/>
    <lineage>
        <taxon>Eukaryota</taxon>
        <taxon>Viridiplantae</taxon>
        <taxon>Streptophyta</taxon>
        <taxon>Embryophyta</taxon>
        <taxon>Tracheophyta</taxon>
        <taxon>Spermatophyta</taxon>
        <taxon>Magnoliopsida</taxon>
        <taxon>eudicotyledons</taxon>
        <taxon>Gunneridae</taxon>
        <taxon>Pentapetalae</taxon>
        <taxon>asterids</taxon>
        <taxon>lamiids</taxon>
        <taxon>Solanales</taxon>
        <taxon>Solanaceae</taxon>
        <taxon>Solanoideae</taxon>
        <taxon>Hyoscyameae</taxon>
        <taxon>Anisodus</taxon>
    </lineage>
</organism>
<dbReference type="SUPFAM" id="SSF54686">
    <property type="entry name" value="Ribosomal protein L16p/L10e"/>
    <property type="match status" value="1"/>
</dbReference>
<dbReference type="Proteomes" id="UP001291623">
    <property type="component" value="Unassembled WGS sequence"/>
</dbReference>
<evidence type="ECO:0000256" key="4">
    <source>
        <dbReference type="ARBA" id="ARBA00023128"/>
    </source>
</evidence>
<evidence type="ECO:0000256" key="7">
    <source>
        <dbReference type="ARBA" id="ARBA00042582"/>
    </source>
</evidence>
<proteinExistence type="inferred from homology"/>
<evidence type="ECO:0000256" key="6">
    <source>
        <dbReference type="ARBA" id="ARBA00035302"/>
    </source>
</evidence>
<comment type="subcellular location">
    <subcellularLocation>
        <location evidence="1">Mitochondrion</location>
    </subcellularLocation>
</comment>
<dbReference type="Gene3D" id="3.90.1170.10">
    <property type="entry name" value="Ribosomal protein L10e/L16"/>
    <property type="match status" value="1"/>
</dbReference>